<evidence type="ECO:0000256" key="15">
    <source>
        <dbReference type="ARBA" id="ARBA00023278"/>
    </source>
</evidence>
<dbReference type="SUPFAM" id="SSF50129">
    <property type="entry name" value="GroES-like"/>
    <property type="match status" value="2"/>
</dbReference>
<keyword evidence="37" id="KW-1185">Reference proteome</keyword>
<comment type="catalytic activity">
    <reaction evidence="32">
        <text>13,14-dihydro-15-oxo-prostaglandin E1 + NADP(+) = 15-oxoprostaglandin E1 + NADPH + H(+)</text>
        <dbReference type="Rhea" id="RHEA:50584"/>
        <dbReference type="ChEBI" id="CHEBI:15378"/>
        <dbReference type="ChEBI" id="CHEBI:57401"/>
        <dbReference type="ChEBI" id="CHEBI:57783"/>
        <dbReference type="ChEBI" id="CHEBI:58349"/>
        <dbReference type="ChEBI" id="CHEBI:133408"/>
    </reaction>
    <physiologicalReaction direction="right-to-left" evidence="32">
        <dbReference type="Rhea" id="RHEA:50586"/>
    </physiologicalReaction>
</comment>
<evidence type="ECO:0000256" key="13">
    <source>
        <dbReference type="ARBA" id="ARBA00023002"/>
    </source>
</evidence>
<keyword evidence="8" id="KW-0644">Prostaglandin metabolism</keyword>
<evidence type="ECO:0000256" key="12">
    <source>
        <dbReference type="ARBA" id="ARBA00022990"/>
    </source>
</evidence>
<dbReference type="Proteomes" id="UP001195483">
    <property type="component" value="Unassembled WGS sequence"/>
</dbReference>
<dbReference type="CDD" id="cd08294">
    <property type="entry name" value="leukotriene_B4_DH_like"/>
    <property type="match status" value="1"/>
</dbReference>
<comment type="catalytic activity">
    <reaction evidence="30">
        <text>6-trans-leukotriene B4 + NADP(+) = 12-oxo-(5S)-hydroxy-(6E,8E,10E,14Z)-eicosatetraenoate + NADPH + H(+)</text>
        <dbReference type="Rhea" id="RHEA:51204"/>
        <dbReference type="ChEBI" id="CHEBI:15378"/>
        <dbReference type="ChEBI" id="CHEBI:57783"/>
        <dbReference type="ChEBI" id="CHEBI:58349"/>
        <dbReference type="ChEBI" id="CHEBI:90723"/>
        <dbReference type="ChEBI" id="CHEBI:133974"/>
    </reaction>
    <physiologicalReaction direction="left-to-right" evidence="30">
        <dbReference type="Rhea" id="RHEA:51205"/>
    </physiologicalReaction>
</comment>
<comment type="subunit">
    <text evidence="3">Monomer or homodimer.</text>
</comment>
<evidence type="ECO:0000256" key="5">
    <source>
        <dbReference type="ARBA" id="ARBA00012410"/>
    </source>
</evidence>
<keyword evidence="12" id="KW-0007">Acetylation</keyword>
<evidence type="ECO:0000256" key="1">
    <source>
        <dbReference type="ARBA" id="ARBA00004496"/>
    </source>
</evidence>
<dbReference type="AlphaFoldDB" id="A0AAE0VRJ8"/>
<dbReference type="GO" id="GO:0047522">
    <property type="term" value="F:15-oxoprostaglandin 13-reductase [NAD(P)+] activity"/>
    <property type="evidence" value="ECO:0007669"/>
    <property type="project" value="UniProtKB-EC"/>
</dbReference>
<evidence type="ECO:0000256" key="10">
    <source>
        <dbReference type="ARBA" id="ARBA00022832"/>
    </source>
</evidence>
<evidence type="ECO:0000256" key="11">
    <source>
        <dbReference type="ARBA" id="ARBA00022857"/>
    </source>
</evidence>
<evidence type="ECO:0000256" key="14">
    <source>
        <dbReference type="ARBA" id="ARBA00023098"/>
    </source>
</evidence>
<gene>
    <name evidence="36" type="ORF">CHS0354_004854</name>
</gene>
<dbReference type="GO" id="GO:0006693">
    <property type="term" value="P:prostaglandin metabolic process"/>
    <property type="evidence" value="ECO:0007669"/>
    <property type="project" value="UniProtKB-KW"/>
</dbReference>
<reference evidence="36" key="3">
    <citation type="submission" date="2023-05" db="EMBL/GenBank/DDBJ databases">
        <authorList>
            <person name="Smith C.H."/>
        </authorList>
    </citation>
    <scope>NUCLEOTIDE SEQUENCE</scope>
    <source>
        <strain evidence="36">CHS0354</strain>
        <tissue evidence="36">Mantle</tissue>
    </source>
</reference>
<dbReference type="InterPro" id="IPR036291">
    <property type="entry name" value="NAD(P)-bd_dom_sf"/>
</dbReference>
<evidence type="ECO:0000256" key="22">
    <source>
        <dbReference type="ARBA" id="ARBA00047742"/>
    </source>
</evidence>
<evidence type="ECO:0000256" key="29">
    <source>
        <dbReference type="ARBA" id="ARBA00048591"/>
    </source>
</evidence>
<proteinExistence type="inferred from homology"/>
<comment type="catalytic activity">
    <reaction evidence="22">
        <text>pentan-2-one + NADP(+) = (E)-pent-3-en-2-one + NADPH + H(+)</text>
        <dbReference type="Rhea" id="RHEA:50788"/>
        <dbReference type="ChEBI" id="CHEBI:15378"/>
        <dbReference type="ChEBI" id="CHEBI:16472"/>
        <dbReference type="ChEBI" id="CHEBI:57783"/>
        <dbReference type="ChEBI" id="CHEBI:58349"/>
        <dbReference type="ChEBI" id="CHEBI:145276"/>
    </reaction>
    <physiologicalReaction direction="right-to-left" evidence="22">
        <dbReference type="Rhea" id="RHEA:50790"/>
    </physiologicalReaction>
</comment>
<evidence type="ECO:0000256" key="27">
    <source>
        <dbReference type="ARBA" id="ARBA00048290"/>
    </source>
</evidence>
<dbReference type="EC" id="1.3.1.74" evidence="5"/>
<dbReference type="InterPro" id="IPR020843">
    <property type="entry name" value="ER"/>
</dbReference>
<evidence type="ECO:0000256" key="30">
    <source>
        <dbReference type="ARBA" id="ARBA00048953"/>
    </source>
</evidence>
<reference evidence="36" key="1">
    <citation type="journal article" date="2021" name="Genome Biol. Evol.">
        <title>A High-Quality Reference Genome for a Parasitic Bivalve with Doubly Uniparental Inheritance (Bivalvia: Unionida).</title>
        <authorList>
            <person name="Smith C.H."/>
        </authorList>
    </citation>
    <scope>NUCLEOTIDE SEQUENCE</scope>
    <source>
        <strain evidence="36">CHS0354</strain>
    </source>
</reference>
<dbReference type="PANTHER" id="PTHR43205">
    <property type="entry name" value="PROSTAGLANDIN REDUCTASE"/>
    <property type="match status" value="1"/>
</dbReference>
<reference evidence="36" key="2">
    <citation type="journal article" date="2021" name="Genome Biol. Evol.">
        <title>Developing a high-quality reference genome for a parasitic bivalve with doubly uniparental inheritance (Bivalvia: Unionida).</title>
        <authorList>
            <person name="Smith C.H."/>
        </authorList>
    </citation>
    <scope>NUCLEOTIDE SEQUENCE</scope>
    <source>
        <strain evidence="36">CHS0354</strain>
        <tissue evidence="36">Mantle</tissue>
    </source>
</reference>
<dbReference type="EMBL" id="JAEAOA010000355">
    <property type="protein sequence ID" value="KAK3587564.1"/>
    <property type="molecule type" value="Genomic_DNA"/>
</dbReference>
<keyword evidence="11" id="KW-0521">NADP</keyword>
<dbReference type="InterPro" id="IPR045010">
    <property type="entry name" value="MDR_fam"/>
</dbReference>
<comment type="catalytic activity">
    <reaction evidence="26">
        <text>nonan-2-one + NADP(+) = (3E)-nonen-2-one + NADPH + H(+)</text>
        <dbReference type="Rhea" id="RHEA:50616"/>
        <dbReference type="ChEBI" id="CHEBI:15378"/>
        <dbReference type="ChEBI" id="CHEBI:57783"/>
        <dbReference type="ChEBI" id="CHEBI:58349"/>
        <dbReference type="ChEBI" id="CHEBI:77927"/>
        <dbReference type="ChEBI" id="CHEBI:133457"/>
    </reaction>
    <physiologicalReaction direction="right-to-left" evidence="26">
        <dbReference type="Rhea" id="RHEA:50618"/>
    </physiologicalReaction>
</comment>
<dbReference type="SUPFAM" id="SSF51735">
    <property type="entry name" value="NAD(P)-binding Rossmann-fold domains"/>
    <property type="match status" value="1"/>
</dbReference>
<evidence type="ECO:0000256" key="16">
    <source>
        <dbReference type="ARBA" id="ARBA00031851"/>
    </source>
</evidence>
<evidence type="ECO:0000256" key="18">
    <source>
        <dbReference type="ARBA" id="ARBA00032297"/>
    </source>
</evidence>
<evidence type="ECO:0000256" key="9">
    <source>
        <dbReference type="ARBA" id="ARBA00022553"/>
    </source>
</evidence>
<evidence type="ECO:0000256" key="7">
    <source>
        <dbReference type="ARBA" id="ARBA00022490"/>
    </source>
</evidence>
<evidence type="ECO:0000256" key="33">
    <source>
        <dbReference type="ARBA" id="ARBA00049179"/>
    </source>
</evidence>
<name>A0AAE0VRJ8_9BIVA</name>
<dbReference type="GO" id="GO:0032440">
    <property type="term" value="F:2-alkenal reductase [NAD(P)H] activity"/>
    <property type="evidence" value="ECO:0007669"/>
    <property type="project" value="UniProtKB-EC"/>
</dbReference>
<dbReference type="FunFam" id="3.40.50.720:FF:000121">
    <property type="entry name" value="Prostaglandin reductase 2"/>
    <property type="match status" value="1"/>
</dbReference>
<evidence type="ECO:0000256" key="32">
    <source>
        <dbReference type="ARBA" id="ARBA00049070"/>
    </source>
</evidence>
<dbReference type="InterPro" id="IPR013149">
    <property type="entry name" value="ADH-like_C"/>
</dbReference>
<dbReference type="GO" id="GO:0005737">
    <property type="term" value="C:cytoplasm"/>
    <property type="evidence" value="ECO:0007669"/>
    <property type="project" value="UniProtKB-SubCell"/>
</dbReference>
<keyword evidence="15" id="KW-0379">Hydroxylation</keyword>
<comment type="catalytic activity">
    <reaction evidence="23">
        <text>leukotriene B4 + NADP(+) = 12-oxo-leukotriene B4 + NADPH + H(+)</text>
        <dbReference type="Rhea" id="RHEA:50608"/>
        <dbReference type="ChEBI" id="CHEBI:15378"/>
        <dbReference type="ChEBI" id="CHEBI:57461"/>
        <dbReference type="ChEBI" id="CHEBI:57783"/>
        <dbReference type="ChEBI" id="CHEBI:58349"/>
        <dbReference type="ChEBI" id="CHEBI:133309"/>
    </reaction>
    <physiologicalReaction direction="left-to-right" evidence="23">
        <dbReference type="Rhea" id="RHEA:50609"/>
    </physiologicalReaction>
</comment>
<keyword evidence="10" id="KW-0276">Fatty acid metabolism</keyword>
<comment type="catalytic activity">
    <reaction evidence="33">
        <text>an n-alkanal + NADP(+) = an alk-2-enal + NADPH + H(+)</text>
        <dbReference type="Rhea" id="RHEA:13737"/>
        <dbReference type="ChEBI" id="CHEBI:12834"/>
        <dbReference type="ChEBI" id="CHEBI:13757"/>
        <dbReference type="ChEBI" id="CHEBI:15378"/>
        <dbReference type="ChEBI" id="CHEBI:57783"/>
        <dbReference type="ChEBI" id="CHEBI:58349"/>
        <dbReference type="EC" id="1.3.1.74"/>
    </reaction>
    <physiologicalReaction direction="right-to-left" evidence="33">
        <dbReference type="Rhea" id="RHEA:13739"/>
    </physiologicalReaction>
</comment>
<evidence type="ECO:0000256" key="31">
    <source>
        <dbReference type="ARBA" id="ARBA00049068"/>
    </source>
</evidence>
<evidence type="ECO:0000313" key="36">
    <source>
        <dbReference type="EMBL" id="KAK3587564.1"/>
    </source>
</evidence>
<evidence type="ECO:0000256" key="17">
    <source>
        <dbReference type="ARBA" id="ARBA00032255"/>
    </source>
</evidence>
<sequence length="325" mass="35607">MKGKKWILAEKFEGEPSPRNFKLVEEDIDENLKDGEVICEAVYLSVDPYMRFFVDDVGDVLRGEQLAKIVRSKNPDFKVGSLVLGFFGWRSLTKVSDLSKMKPMPNLGDLSPSLALGALGLPGLTAYFGVFDVLKVKPGQTFVVTAGAGATGSIAGQIAKLKGCKVIGFAGSKEKCDLIRKYGFDYAFNYKEVTLREAMATAAPEGVDCYFDNVGGEFTNTILSFMKTKGRIAICGSISTYGMDDNQPTGPLPYHTVLKKTLTLQAFLGIHYRAEFPSALNEMIQWVKEGKIKYQETITDGFDNMVDAFIGLFKGSNLGKAIVKC</sequence>
<evidence type="ECO:0000259" key="35">
    <source>
        <dbReference type="SMART" id="SM00829"/>
    </source>
</evidence>
<comment type="catalytic activity">
    <reaction evidence="25">
        <text>dodecanal + NADP(+) = (2E)-dodecenal + NADPH + H(+)</text>
        <dbReference type="Rhea" id="RHEA:50784"/>
        <dbReference type="ChEBI" id="CHEBI:15378"/>
        <dbReference type="ChEBI" id="CHEBI:27836"/>
        <dbReference type="ChEBI" id="CHEBI:57783"/>
        <dbReference type="ChEBI" id="CHEBI:58349"/>
        <dbReference type="ChEBI" id="CHEBI:133741"/>
    </reaction>
    <physiologicalReaction direction="right-to-left" evidence="25">
        <dbReference type="Rhea" id="RHEA:50786"/>
    </physiologicalReaction>
</comment>
<evidence type="ECO:0000256" key="20">
    <source>
        <dbReference type="ARBA" id="ARBA00047461"/>
    </source>
</evidence>
<evidence type="ECO:0000313" key="37">
    <source>
        <dbReference type="Proteomes" id="UP001195483"/>
    </source>
</evidence>
<dbReference type="Pfam" id="PF16884">
    <property type="entry name" value="ADH_N_2"/>
    <property type="match status" value="1"/>
</dbReference>
<dbReference type="Gene3D" id="3.90.180.10">
    <property type="entry name" value="Medium-chain alcohol dehydrogenases, catalytic domain"/>
    <property type="match status" value="1"/>
</dbReference>
<comment type="catalytic activity">
    <reaction evidence="31">
        <text>(5S,12S)-dihydroxy-(6E,10E,12E,14Z)-eicosatetraenoate + NADP(+) = 12-oxo-(5S)-hydroxy-(6E,8E,10E,14Z)-eicosatetraenoate + NADPH + H(+)</text>
        <dbReference type="Rhea" id="RHEA:51212"/>
        <dbReference type="ChEBI" id="CHEBI:15378"/>
        <dbReference type="ChEBI" id="CHEBI:57783"/>
        <dbReference type="ChEBI" id="CHEBI:58349"/>
        <dbReference type="ChEBI" id="CHEBI:133974"/>
        <dbReference type="ChEBI" id="CHEBI:133975"/>
    </reaction>
    <physiologicalReaction direction="left-to-right" evidence="31">
        <dbReference type="Rhea" id="RHEA:51213"/>
    </physiologicalReaction>
</comment>
<comment type="catalytic activity">
    <reaction evidence="21">
        <text>decanal + NADP(+) = (2E)-decenal + NADPH + H(+)</text>
        <dbReference type="Rhea" id="RHEA:50612"/>
        <dbReference type="ChEBI" id="CHEBI:15378"/>
        <dbReference type="ChEBI" id="CHEBI:31457"/>
        <dbReference type="ChEBI" id="CHEBI:57783"/>
        <dbReference type="ChEBI" id="CHEBI:58349"/>
        <dbReference type="ChEBI" id="CHEBI:133455"/>
    </reaction>
    <physiologicalReaction direction="right-to-left" evidence="21">
        <dbReference type="Rhea" id="RHEA:50614"/>
    </physiologicalReaction>
</comment>
<keyword evidence="7" id="KW-0963">Cytoplasm</keyword>
<comment type="similarity">
    <text evidence="2">Belongs to the NADP-dependent oxidoreductase L4BD family.</text>
</comment>
<organism evidence="36 37">
    <name type="scientific">Potamilus streckersoni</name>
    <dbReference type="NCBI Taxonomy" id="2493646"/>
    <lineage>
        <taxon>Eukaryota</taxon>
        <taxon>Metazoa</taxon>
        <taxon>Spiralia</taxon>
        <taxon>Lophotrochozoa</taxon>
        <taxon>Mollusca</taxon>
        <taxon>Bivalvia</taxon>
        <taxon>Autobranchia</taxon>
        <taxon>Heteroconchia</taxon>
        <taxon>Palaeoheterodonta</taxon>
        <taxon>Unionida</taxon>
        <taxon>Unionoidea</taxon>
        <taxon>Unionidae</taxon>
        <taxon>Ambleminae</taxon>
        <taxon>Lampsilini</taxon>
        <taxon>Potamilus</taxon>
    </lineage>
</organism>
<feature type="domain" description="Enoyl reductase (ER)" evidence="35">
    <location>
        <begin position="16"/>
        <end position="323"/>
    </location>
</feature>
<evidence type="ECO:0000256" key="6">
    <source>
        <dbReference type="ARBA" id="ARBA00020651"/>
    </source>
</evidence>
<keyword evidence="14" id="KW-0443">Lipid metabolism</keyword>
<evidence type="ECO:0000256" key="8">
    <source>
        <dbReference type="ARBA" id="ARBA00022501"/>
    </source>
</evidence>
<evidence type="ECO:0000256" key="3">
    <source>
        <dbReference type="ARBA" id="ARBA00011852"/>
    </source>
</evidence>
<comment type="catalytic activity">
    <reaction evidence="27">
        <text>13,14-dihydro-15-oxo-PGF2alpha + NADP(+) = 15-oxoprostaglandin F2alpha + NADPH + H(+)</text>
        <dbReference type="Rhea" id="RHEA:50588"/>
        <dbReference type="ChEBI" id="CHEBI:15378"/>
        <dbReference type="ChEBI" id="CHEBI:57783"/>
        <dbReference type="ChEBI" id="CHEBI:58349"/>
        <dbReference type="ChEBI" id="CHEBI:133374"/>
        <dbReference type="ChEBI" id="CHEBI:133409"/>
    </reaction>
    <physiologicalReaction direction="right-to-left" evidence="27">
        <dbReference type="Rhea" id="RHEA:50590"/>
    </physiologicalReaction>
</comment>
<dbReference type="InterPro" id="IPR014190">
    <property type="entry name" value="PTGR1"/>
</dbReference>
<evidence type="ECO:0000256" key="26">
    <source>
        <dbReference type="ARBA" id="ARBA00048066"/>
    </source>
</evidence>
<comment type="catalytic activity">
    <reaction evidence="20">
        <text>octanal + NADP(+) = (2E)-octenal + NADPH + H(+)</text>
        <dbReference type="Rhea" id="RHEA:50780"/>
        <dbReference type="ChEBI" id="CHEBI:15378"/>
        <dbReference type="ChEBI" id="CHEBI:17935"/>
        <dbReference type="ChEBI" id="CHEBI:57783"/>
        <dbReference type="ChEBI" id="CHEBI:58349"/>
        <dbReference type="ChEBI" id="CHEBI:61748"/>
    </reaction>
    <physiologicalReaction direction="right-to-left" evidence="20">
        <dbReference type="Rhea" id="RHEA:50782"/>
    </physiologicalReaction>
</comment>
<keyword evidence="13" id="KW-0560">Oxidoreductase</keyword>
<evidence type="ECO:0000256" key="28">
    <source>
        <dbReference type="ARBA" id="ARBA00048387"/>
    </source>
</evidence>
<evidence type="ECO:0000256" key="4">
    <source>
        <dbReference type="ARBA" id="ARBA00011981"/>
    </source>
</evidence>
<comment type="subcellular location">
    <subcellularLocation>
        <location evidence="1">Cytoplasm</location>
    </subcellularLocation>
</comment>
<accession>A0AAE0VRJ8</accession>
<evidence type="ECO:0000256" key="24">
    <source>
        <dbReference type="ARBA" id="ARBA00047878"/>
    </source>
</evidence>
<keyword evidence="9" id="KW-0597">Phosphoprotein</keyword>
<comment type="catalytic activity">
    <reaction evidence="29">
        <text>20-hydroxy-leukotriene B4 + NADP(+) = 12-oxo-20-hydroxy-leukotriene B4 + NADPH + H(+)</text>
        <dbReference type="Rhea" id="RHEA:51208"/>
        <dbReference type="ChEBI" id="CHEBI:15378"/>
        <dbReference type="ChEBI" id="CHEBI:57460"/>
        <dbReference type="ChEBI" id="CHEBI:57783"/>
        <dbReference type="ChEBI" id="CHEBI:58349"/>
        <dbReference type="ChEBI" id="CHEBI:133346"/>
    </reaction>
    <physiologicalReaction direction="left-to-right" evidence="29">
        <dbReference type="Rhea" id="RHEA:51209"/>
    </physiologicalReaction>
</comment>
<comment type="catalytic activity">
    <reaction evidence="24">
        <text>13,14-dihydro-15-oxo-prostaglandin F1alpha + NADP(+) = 15-oxoprostaglandin F1alpha + NADPH + H(+)</text>
        <dbReference type="Rhea" id="RHEA:50592"/>
        <dbReference type="ChEBI" id="CHEBI:15378"/>
        <dbReference type="ChEBI" id="CHEBI:57783"/>
        <dbReference type="ChEBI" id="CHEBI:58349"/>
        <dbReference type="ChEBI" id="CHEBI:79072"/>
        <dbReference type="ChEBI" id="CHEBI:133411"/>
    </reaction>
    <physiologicalReaction direction="right-to-left" evidence="24">
        <dbReference type="Rhea" id="RHEA:50594"/>
    </physiologicalReaction>
</comment>
<evidence type="ECO:0000256" key="34">
    <source>
        <dbReference type="ARBA" id="ARBA00049368"/>
    </source>
</evidence>
<evidence type="ECO:0000256" key="25">
    <source>
        <dbReference type="ARBA" id="ARBA00047903"/>
    </source>
</evidence>
<dbReference type="PANTHER" id="PTHR43205:SF7">
    <property type="entry name" value="PROSTAGLANDIN REDUCTASE 1"/>
    <property type="match status" value="1"/>
</dbReference>
<dbReference type="Gene3D" id="3.40.50.720">
    <property type="entry name" value="NAD(P)-binding Rossmann-like Domain"/>
    <property type="match status" value="1"/>
</dbReference>
<comment type="caution">
    <text evidence="36">The sequence shown here is derived from an EMBL/GenBank/DDBJ whole genome shotgun (WGS) entry which is preliminary data.</text>
</comment>
<comment type="catalytic activity">
    <reaction evidence="28">
        <text>4-hydroxynonanal + NADP(+) = (E)-4-hydroxynon-2-enal + NADPH + H(+)</text>
        <dbReference type="Rhea" id="RHEA:64736"/>
        <dbReference type="ChEBI" id="CHEBI:15378"/>
        <dbReference type="ChEBI" id="CHEBI:57783"/>
        <dbReference type="ChEBI" id="CHEBI:58349"/>
        <dbReference type="ChEBI" id="CHEBI:58968"/>
        <dbReference type="ChEBI" id="CHEBI:156112"/>
    </reaction>
    <physiologicalReaction direction="right-to-left" evidence="28">
        <dbReference type="Rhea" id="RHEA:64738"/>
    </physiologicalReaction>
</comment>
<evidence type="ECO:0000256" key="2">
    <source>
        <dbReference type="ARBA" id="ARBA00010460"/>
    </source>
</evidence>
<evidence type="ECO:0000256" key="21">
    <source>
        <dbReference type="ARBA" id="ARBA00047617"/>
    </source>
</evidence>
<comment type="catalytic activity">
    <reaction evidence="34">
        <text>hexanal + NADP(+) = (E)-hex-2-enal + NADPH + H(+)</text>
        <dbReference type="Rhea" id="RHEA:50776"/>
        <dbReference type="ChEBI" id="CHEBI:15378"/>
        <dbReference type="ChEBI" id="CHEBI:28913"/>
        <dbReference type="ChEBI" id="CHEBI:57783"/>
        <dbReference type="ChEBI" id="CHEBI:58349"/>
        <dbReference type="ChEBI" id="CHEBI:88528"/>
    </reaction>
    <physiologicalReaction direction="right-to-left" evidence="34">
        <dbReference type="Rhea" id="RHEA:50778"/>
    </physiologicalReaction>
</comment>
<evidence type="ECO:0000256" key="19">
    <source>
        <dbReference type="ARBA" id="ARBA00033119"/>
    </source>
</evidence>
<protein>
    <recommendedName>
        <fullName evidence="6">Prostaglandin reductase 1</fullName>
        <ecNumber evidence="4">1.3.1.48</ecNumber>
        <ecNumber evidence="5">1.3.1.74</ecNumber>
    </recommendedName>
    <alternativeName>
        <fullName evidence="19">15-oxoprostaglandin 13-reductase</fullName>
    </alternativeName>
    <alternativeName>
        <fullName evidence="17">Dithiolethione-inducible gene 1 protein</fullName>
    </alternativeName>
    <alternativeName>
        <fullName evidence="16">Leukotriene B4 12-hydroxydehydrogenase</fullName>
    </alternativeName>
    <alternativeName>
        <fullName evidence="18">NAD(P)H-dependent alkenal/one oxidoreductase</fullName>
    </alternativeName>
</protein>
<dbReference type="InterPro" id="IPR041694">
    <property type="entry name" value="ADH_N_2"/>
</dbReference>
<evidence type="ECO:0000256" key="23">
    <source>
        <dbReference type="ARBA" id="ARBA00047871"/>
    </source>
</evidence>
<dbReference type="Pfam" id="PF00107">
    <property type="entry name" value="ADH_zinc_N"/>
    <property type="match status" value="1"/>
</dbReference>
<dbReference type="SMART" id="SM00829">
    <property type="entry name" value="PKS_ER"/>
    <property type="match status" value="1"/>
</dbReference>
<dbReference type="InterPro" id="IPR011032">
    <property type="entry name" value="GroES-like_sf"/>
</dbReference>
<dbReference type="EC" id="1.3.1.48" evidence="4"/>